<dbReference type="SUPFAM" id="SSF51735">
    <property type="entry name" value="NAD(P)-binding Rossmann-fold domains"/>
    <property type="match status" value="1"/>
</dbReference>
<comment type="catalytic activity">
    <reaction evidence="5 6">
        <text>dTDP-beta-L-rhamnose + NADP(+) = dTDP-4-dehydro-beta-L-rhamnose + NADPH + H(+)</text>
        <dbReference type="Rhea" id="RHEA:21796"/>
        <dbReference type="ChEBI" id="CHEBI:15378"/>
        <dbReference type="ChEBI" id="CHEBI:57510"/>
        <dbReference type="ChEBI" id="CHEBI:57783"/>
        <dbReference type="ChEBI" id="CHEBI:58349"/>
        <dbReference type="ChEBI" id="CHEBI:62830"/>
        <dbReference type="EC" id="1.1.1.133"/>
    </reaction>
</comment>
<evidence type="ECO:0000313" key="8">
    <source>
        <dbReference type="EMBL" id="CAB3759912.1"/>
    </source>
</evidence>
<dbReference type="RefSeq" id="WP_175111974.1">
    <property type="nucleotide sequence ID" value="NZ_CADIKF010000024.1"/>
</dbReference>
<dbReference type="InterPro" id="IPR036291">
    <property type="entry name" value="NAD(P)-bd_dom_sf"/>
</dbReference>
<dbReference type="InterPro" id="IPR005913">
    <property type="entry name" value="dTDP_dehydrorham_reduct"/>
</dbReference>
<comment type="cofactor">
    <cofactor evidence="6">
        <name>Mg(2+)</name>
        <dbReference type="ChEBI" id="CHEBI:18420"/>
    </cofactor>
    <text evidence="6">Binds 1 Mg(2+) ion per monomer.</text>
</comment>
<dbReference type="Gene3D" id="3.40.50.720">
    <property type="entry name" value="NAD(P)-binding Rossmann-like Domain"/>
    <property type="match status" value="1"/>
</dbReference>
<dbReference type="NCBIfam" id="TIGR01214">
    <property type="entry name" value="rmlD"/>
    <property type="match status" value="1"/>
</dbReference>
<sequence length="306" mass="32913">MKIMVTGRHGQVGWELLRSLAPLGQVIACDRRDLDLSRPESLRAVVERLQPDVVVNAAAYTMVDKAEQEEELATTVNGAAAGALAEAARDAGALFVHYSTDYVFDGSKEGAYLESDATNPLNAYGRSKLAGEQAVRAAGGDWLVLRTSWVYGARGKNFLRTMLRLAAERDALNVVADQFGAPTSARTIADVTAHVISRALAERRTGAFESGIFHLTASGVTSWHGFASHIIDAARTALPVGAIAVQSVKPIPAADYPTPARRPVNSALDNTRLEQRFGVCRPSWQDAARCVLDEALEQMGAQQLSR</sequence>
<reference evidence="8 9" key="1">
    <citation type="submission" date="2020-04" db="EMBL/GenBank/DDBJ databases">
        <authorList>
            <person name="De Canck E."/>
        </authorList>
    </citation>
    <scope>NUCLEOTIDE SEQUENCE [LARGE SCALE GENOMIC DNA]</scope>
    <source>
        <strain evidence="8 9">LMG 29739</strain>
    </source>
</reference>
<protein>
    <recommendedName>
        <fullName evidence="4 6">dTDP-4-dehydrorhamnose reductase</fullName>
        <ecNumber evidence="3 6">1.1.1.133</ecNumber>
    </recommendedName>
</protein>
<evidence type="ECO:0000256" key="2">
    <source>
        <dbReference type="ARBA" id="ARBA00010944"/>
    </source>
</evidence>
<dbReference type="UniPathway" id="UPA00124"/>
<dbReference type="GO" id="GO:0008831">
    <property type="term" value="F:dTDP-4-dehydrorhamnose reductase activity"/>
    <property type="evidence" value="ECO:0007669"/>
    <property type="project" value="UniProtKB-EC"/>
</dbReference>
<dbReference type="GO" id="GO:0019305">
    <property type="term" value="P:dTDP-rhamnose biosynthetic process"/>
    <property type="evidence" value="ECO:0007669"/>
    <property type="project" value="UniProtKB-UniPathway"/>
</dbReference>
<dbReference type="PANTHER" id="PTHR10491:SF4">
    <property type="entry name" value="METHIONINE ADENOSYLTRANSFERASE 2 SUBUNIT BETA"/>
    <property type="match status" value="1"/>
</dbReference>
<dbReference type="AlphaFoldDB" id="A0A6J5E499"/>
<evidence type="ECO:0000256" key="6">
    <source>
        <dbReference type="RuleBase" id="RU364082"/>
    </source>
</evidence>
<dbReference type="GO" id="GO:0005829">
    <property type="term" value="C:cytosol"/>
    <property type="evidence" value="ECO:0007669"/>
    <property type="project" value="TreeGrafter"/>
</dbReference>
<evidence type="ECO:0000259" key="7">
    <source>
        <dbReference type="Pfam" id="PF04321"/>
    </source>
</evidence>
<dbReference type="NCBIfam" id="NF007440">
    <property type="entry name" value="PRK09987.1"/>
    <property type="match status" value="1"/>
</dbReference>
<keyword evidence="6 8" id="KW-0560">Oxidoreductase</keyword>
<dbReference type="InterPro" id="IPR029903">
    <property type="entry name" value="RmlD-like-bd"/>
</dbReference>
<evidence type="ECO:0000256" key="3">
    <source>
        <dbReference type="ARBA" id="ARBA00012929"/>
    </source>
</evidence>
<dbReference type="EC" id="1.1.1.133" evidence="3 6"/>
<dbReference type="PANTHER" id="PTHR10491">
    <property type="entry name" value="DTDP-4-DEHYDRORHAMNOSE REDUCTASE"/>
    <property type="match status" value="1"/>
</dbReference>
<evidence type="ECO:0000256" key="5">
    <source>
        <dbReference type="ARBA" id="ARBA00048200"/>
    </source>
</evidence>
<keyword evidence="6" id="KW-0521">NADP</keyword>
<dbReference type="Pfam" id="PF04321">
    <property type="entry name" value="RmlD_sub_bind"/>
    <property type="match status" value="1"/>
</dbReference>
<accession>A0A6J5E499</accession>
<comment type="pathway">
    <text evidence="1 6">Carbohydrate biosynthesis; dTDP-L-rhamnose biosynthesis.</text>
</comment>
<evidence type="ECO:0000313" key="9">
    <source>
        <dbReference type="Proteomes" id="UP000494329"/>
    </source>
</evidence>
<organism evidence="8 9">
    <name type="scientific">Paraburkholderia solisilvae</name>
    <dbReference type="NCBI Taxonomy" id="624376"/>
    <lineage>
        <taxon>Bacteria</taxon>
        <taxon>Pseudomonadati</taxon>
        <taxon>Pseudomonadota</taxon>
        <taxon>Betaproteobacteria</taxon>
        <taxon>Burkholderiales</taxon>
        <taxon>Burkholderiaceae</taxon>
        <taxon>Paraburkholderia</taxon>
    </lineage>
</organism>
<name>A0A6J5E499_9BURK</name>
<keyword evidence="9" id="KW-1185">Reference proteome</keyword>
<dbReference type="Proteomes" id="UP000494329">
    <property type="component" value="Unassembled WGS sequence"/>
</dbReference>
<proteinExistence type="inferred from homology"/>
<feature type="domain" description="RmlD-like substrate binding" evidence="7">
    <location>
        <begin position="1"/>
        <end position="294"/>
    </location>
</feature>
<comment type="similarity">
    <text evidence="2 6">Belongs to the dTDP-4-dehydrorhamnose reductase family.</text>
</comment>
<dbReference type="CDD" id="cd05254">
    <property type="entry name" value="dTDP_HR_like_SDR_e"/>
    <property type="match status" value="1"/>
</dbReference>
<evidence type="ECO:0000256" key="1">
    <source>
        <dbReference type="ARBA" id="ARBA00004781"/>
    </source>
</evidence>
<evidence type="ECO:0000256" key="4">
    <source>
        <dbReference type="ARBA" id="ARBA00017099"/>
    </source>
</evidence>
<dbReference type="Gene3D" id="3.90.25.10">
    <property type="entry name" value="UDP-galactose 4-epimerase, domain 1"/>
    <property type="match status" value="1"/>
</dbReference>
<gene>
    <name evidence="8" type="primary">rmlD</name>
    <name evidence="8" type="ORF">LMG29739_03275</name>
</gene>
<dbReference type="EMBL" id="CADIKF010000024">
    <property type="protein sequence ID" value="CAB3759912.1"/>
    <property type="molecule type" value="Genomic_DNA"/>
</dbReference>
<comment type="function">
    <text evidence="6">Catalyzes the reduction of dTDP-6-deoxy-L-lyxo-4-hexulose to yield dTDP-L-rhamnose.</text>
</comment>